<evidence type="ECO:0000313" key="1">
    <source>
        <dbReference type="EMBL" id="KAF7839249.1"/>
    </source>
</evidence>
<dbReference type="EMBL" id="JAAIUW010000003">
    <property type="protein sequence ID" value="KAF7839249.1"/>
    <property type="molecule type" value="Genomic_DNA"/>
</dbReference>
<dbReference type="AlphaFoldDB" id="A0A835CEI4"/>
<reference evidence="1" key="1">
    <citation type="submission" date="2020-09" db="EMBL/GenBank/DDBJ databases">
        <title>Genome-Enabled Discovery of Anthraquinone Biosynthesis in Senna tora.</title>
        <authorList>
            <person name="Kang S.-H."/>
            <person name="Pandey R.P."/>
            <person name="Lee C.-M."/>
            <person name="Sim J.-S."/>
            <person name="Jeong J.-T."/>
            <person name="Choi B.-S."/>
            <person name="Jung M."/>
            <person name="Ginzburg D."/>
            <person name="Zhao K."/>
            <person name="Won S.Y."/>
            <person name="Oh T.-J."/>
            <person name="Yu Y."/>
            <person name="Kim N.-H."/>
            <person name="Lee O.R."/>
            <person name="Lee T.-H."/>
            <person name="Bashyal P."/>
            <person name="Kim T.-S."/>
            <person name="Lee W.-H."/>
            <person name="Kawkins C."/>
            <person name="Kim C.-K."/>
            <person name="Kim J.S."/>
            <person name="Ahn B.O."/>
            <person name="Rhee S.Y."/>
            <person name="Sohng J.K."/>
        </authorList>
    </citation>
    <scope>NUCLEOTIDE SEQUENCE</scope>
    <source>
        <tissue evidence="1">Leaf</tissue>
    </source>
</reference>
<proteinExistence type="predicted"/>
<accession>A0A835CEI4</accession>
<dbReference type="Proteomes" id="UP000634136">
    <property type="component" value="Unassembled WGS sequence"/>
</dbReference>
<keyword evidence="2" id="KW-1185">Reference proteome</keyword>
<protein>
    <submittedName>
        <fullName evidence="1">Uncharacterized protein</fullName>
    </submittedName>
</protein>
<gene>
    <name evidence="1" type="ORF">G2W53_007731</name>
</gene>
<evidence type="ECO:0000313" key="2">
    <source>
        <dbReference type="Proteomes" id="UP000634136"/>
    </source>
</evidence>
<name>A0A835CEI4_9FABA</name>
<organism evidence="1 2">
    <name type="scientific">Senna tora</name>
    <dbReference type="NCBI Taxonomy" id="362788"/>
    <lineage>
        <taxon>Eukaryota</taxon>
        <taxon>Viridiplantae</taxon>
        <taxon>Streptophyta</taxon>
        <taxon>Embryophyta</taxon>
        <taxon>Tracheophyta</taxon>
        <taxon>Spermatophyta</taxon>
        <taxon>Magnoliopsida</taxon>
        <taxon>eudicotyledons</taxon>
        <taxon>Gunneridae</taxon>
        <taxon>Pentapetalae</taxon>
        <taxon>rosids</taxon>
        <taxon>fabids</taxon>
        <taxon>Fabales</taxon>
        <taxon>Fabaceae</taxon>
        <taxon>Caesalpinioideae</taxon>
        <taxon>Cassia clade</taxon>
        <taxon>Senna</taxon>
    </lineage>
</organism>
<comment type="caution">
    <text evidence="1">The sequence shown here is derived from an EMBL/GenBank/DDBJ whole genome shotgun (WGS) entry which is preliminary data.</text>
</comment>
<sequence length="73" mass="8379">MAHISIKAHHHTIVPPLHTYFVEVHLPLIVYEFSVALHYKAHNMCIMIGVDRLALLNPVHPLMAQMFDVVMLI</sequence>